<dbReference type="SUPFAM" id="SSF56235">
    <property type="entry name" value="N-terminal nucleophile aminohydrolases (Ntn hydrolases)"/>
    <property type="match status" value="1"/>
</dbReference>
<accession>A0A381XCG4</accession>
<protein>
    <recommendedName>
        <fullName evidence="1">Peptidase C45 hydrolase domain-containing protein</fullName>
    </recommendedName>
</protein>
<dbReference type="AlphaFoldDB" id="A0A381XCG4"/>
<organism evidence="2">
    <name type="scientific">marine metagenome</name>
    <dbReference type="NCBI Taxonomy" id="408172"/>
    <lineage>
        <taxon>unclassified sequences</taxon>
        <taxon>metagenomes</taxon>
        <taxon>ecological metagenomes</taxon>
    </lineage>
</organism>
<evidence type="ECO:0000313" key="2">
    <source>
        <dbReference type="EMBL" id="SVA62418.1"/>
    </source>
</evidence>
<dbReference type="InterPro" id="IPR005079">
    <property type="entry name" value="Peptidase_C45_hydrolase"/>
</dbReference>
<dbReference type="Pfam" id="PF03417">
    <property type="entry name" value="AAT"/>
    <property type="match status" value="1"/>
</dbReference>
<dbReference type="EMBL" id="UINC01014667">
    <property type="protein sequence ID" value="SVA62418.1"/>
    <property type="molecule type" value="Genomic_DNA"/>
</dbReference>
<name>A0A381XCG4_9ZZZZ</name>
<dbReference type="Gene3D" id="3.60.60.10">
    <property type="entry name" value="Penicillin V Acylase, Chain A"/>
    <property type="match status" value="1"/>
</dbReference>
<sequence length="271" mass="30792">MVAARNHSWCQPGGNLHFIPSKRLYGKAANAMILMDQWGQDRPFDGMNEHGLFIGCAGFPDDLSPLGKQKTKPHGLDIFGIIRFVLERAKSTAEALEILRATPISYHHDQGPGTVGHNIRAHYLIADPTGHVVNWADDKNFFRRRLSVGKGFPITNFPLSAKDIAASDDYIPMGGDRYDILKKGMDSVRGPRSAMQLLDKTQQPTTLWSCVYDLKRLTMELCIDLDYDFSFHFDFREKIAEGERHLGFGELRLWEGHDHPREKEFSIPIKR</sequence>
<gene>
    <name evidence="2" type="ORF">METZ01_LOCUS115272</name>
</gene>
<proteinExistence type="predicted"/>
<evidence type="ECO:0000259" key="1">
    <source>
        <dbReference type="Pfam" id="PF03417"/>
    </source>
</evidence>
<feature type="domain" description="Peptidase C45 hydrolase" evidence="1">
    <location>
        <begin position="45"/>
        <end position="105"/>
    </location>
</feature>
<reference evidence="2" key="1">
    <citation type="submission" date="2018-05" db="EMBL/GenBank/DDBJ databases">
        <authorList>
            <person name="Lanie J.A."/>
            <person name="Ng W.-L."/>
            <person name="Kazmierczak K.M."/>
            <person name="Andrzejewski T.M."/>
            <person name="Davidsen T.M."/>
            <person name="Wayne K.J."/>
            <person name="Tettelin H."/>
            <person name="Glass J.I."/>
            <person name="Rusch D."/>
            <person name="Podicherti R."/>
            <person name="Tsui H.-C.T."/>
            <person name="Winkler M.E."/>
        </authorList>
    </citation>
    <scope>NUCLEOTIDE SEQUENCE</scope>
</reference>
<dbReference type="InterPro" id="IPR029055">
    <property type="entry name" value="Ntn_hydrolases_N"/>
</dbReference>